<dbReference type="Gene3D" id="3.30.200.20">
    <property type="entry name" value="Phosphorylase Kinase, domain 1"/>
    <property type="match status" value="1"/>
</dbReference>
<dbReference type="GO" id="GO:0004674">
    <property type="term" value="F:protein serine/threonine kinase activity"/>
    <property type="evidence" value="ECO:0007669"/>
    <property type="project" value="UniProtKB-KW"/>
</dbReference>
<keyword evidence="4" id="KW-0418">Kinase</keyword>
<dbReference type="OrthoDB" id="2570713at2759"/>
<feature type="region of interest" description="Disordered" evidence="6">
    <location>
        <begin position="330"/>
        <end position="349"/>
    </location>
</feature>
<dbReference type="KEGG" id="epa:110232238"/>
<evidence type="ECO:0000256" key="5">
    <source>
        <dbReference type="ARBA" id="ARBA00022840"/>
    </source>
</evidence>
<keyword evidence="9" id="KW-1185">Reference proteome</keyword>
<keyword evidence="3" id="KW-0547">Nucleotide-binding</keyword>
<dbReference type="GO" id="GO:0005634">
    <property type="term" value="C:nucleus"/>
    <property type="evidence" value="ECO:0007669"/>
    <property type="project" value="TreeGrafter"/>
</dbReference>
<dbReference type="GO" id="GO:0005524">
    <property type="term" value="F:ATP binding"/>
    <property type="evidence" value="ECO:0007669"/>
    <property type="project" value="UniProtKB-KW"/>
</dbReference>
<keyword evidence="1" id="KW-0723">Serine/threonine-protein kinase</keyword>
<dbReference type="GeneID" id="110232238"/>
<dbReference type="InterPro" id="IPR008266">
    <property type="entry name" value="Tyr_kinase_AS"/>
</dbReference>
<dbReference type="InterPro" id="IPR000719">
    <property type="entry name" value="Prot_kinase_dom"/>
</dbReference>
<dbReference type="PANTHER" id="PTHR24342">
    <property type="entry name" value="SERINE/THREONINE-PROTEIN KINASE 17"/>
    <property type="match status" value="1"/>
</dbReference>
<dbReference type="PROSITE" id="PS00109">
    <property type="entry name" value="PROTEIN_KINASE_TYR"/>
    <property type="match status" value="1"/>
</dbReference>
<name>A0A913YEG5_EXADI</name>
<dbReference type="Proteomes" id="UP000887567">
    <property type="component" value="Unplaced"/>
</dbReference>
<proteinExistence type="predicted"/>
<protein>
    <recommendedName>
        <fullName evidence="7">Protein kinase domain-containing protein</fullName>
    </recommendedName>
</protein>
<evidence type="ECO:0000256" key="4">
    <source>
        <dbReference type="ARBA" id="ARBA00022777"/>
    </source>
</evidence>
<dbReference type="Gene3D" id="1.10.510.10">
    <property type="entry name" value="Transferase(Phosphotransferase) domain 1"/>
    <property type="match status" value="1"/>
</dbReference>
<feature type="compositionally biased region" description="Acidic residues" evidence="6">
    <location>
        <begin position="336"/>
        <end position="349"/>
    </location>
</feature>
<dbReference type="GO" id="GO:0035556">
    <property type="term" value="P:intracellular signal transduction"/>
    <property type="evidence" value="ECO:0007669"/>
    <property type="project" value="TreeGrafter"/>
</dbReference>
<evidence type="ECO:0000313" key="8">
    <source>
        <dbReference type="EnsemblMetazoa" id="XP_028512861.1"/>
    </source>
</evidence>
<sequence>MSKPGAKKFGPQIMELKKESPENTYQIKAEVARGKYAIIKRCMDKKTKKNMMAKLIKYDKDTEKLAIQEFTIMRDLKNDKLLTTRDGFHVRKYIVIMMDSVEAKNMLEFLGEKPRANEEDAAFVMRQTLEALKYLHANKIVHLDVRPANILVKKDYTLKLIDYGCARKINADGGELVDAIGVTEFAAPELLNMDPVCWAADMWSIGVILYMLLSATLPFYGEDEDDVTQAVIAVDYEMPADKFAKASDDAKALVKSLITKIPEKRPNATKVLDGEWLGSGNAQKRKTTDIPSSKFKELNQTLTDEVCYQIFVDIVVVAVADKEEAVDASGVLRSFDEEEYESPEEEEEE</sequence>
<dbReference type="PANTHER" id="PTHR24342:SF14">
    <property type="entry name" value="DEATH-ASSOCIATED PROTEIN KINASE DAPK-1"/>
    <property type="match status" value="1"/>
</dbReference>
<evidence type="ECO:0000313" key="9">
    <source>
        <dbReference type="Proteomes" id="UP000887567"/>
    </source>
</evidence>
<evidence type="ECO:0000256" key="6">
    <source>
        <dbReference type="SAM" id="MobiDB-lite"/>
    </source>
</evidence>
<dbReference type="RefSeq" id="XP_028512861.1">
    <property type="nucleotide sequence ID" value="XM_028657060.1"/>
</dbReference>
<evidence type="ECO:0000256" key="2">
    <source>
        <dbReference type="ARBA" id="ARBA00022679"/>
    </source>
</evidence>
<dbReference type="SUPFAM" id="SSF56112">
    <property type="entry name" value="Protein kinase-like (PK-like)"/>
    <property type="match status" value="1"/>
</dbReference>
<dbReference type="PROSITE" id="PS50011">
    <property type="entry name" value="PROTEIN_KINASE_DOM"/>
    <property type="match status" value="1"/>
</dbReference>
<evidence type="ECO:0000256" key="3">
    <source>
        <dbReference type="ARBA" id="ARBA00022741"/>
    </source>
</evidence>
<keyword evidence="5" id="KW-0067">ATP-binding</keyword>
<dbReference type="AlphaFoldDB" id="A0A913YEG5"/>
<keyword evidence="2" id="KW-0808">Transferase</keyword>
<organism evidence="8 9">
    <name type="scientific">Exaiptasia diaphana</name>
    <name type="common">Tropical sea anemone</name>
    <name type="synonym">Aiptasia pulchella</name>
    <dbReference type="NCBI Taxonomy" id="2652724"/>
    <lineage>
        <taxon>Eukaryota</taxon>
        <taxon>Metazoa</taxon>
        <taxon>Cnidaria</taxon>
        <taxon>Anthozoa</taxon>
        <taxon>Hexacorallia</taxon>
        <taxon>Actiniaria</taxon>
        <taxon>Aiptasiidae</taxon>
        <taxon>Exaiptasia</taxon>
    </lineage>
</organism>
<reference evidence="8" key="1">
    <citation type="submission" date="2022-11" db="UniProtKB">
        <authorList>
            <consortium name="EnsemblMetazoa"/>
        </authorList>
    </citation>
    <scope>IDENTIFICATION</scope>
</reference>
<evidence type="ECO:0000259" key="7">
    <source>
        <dbReference type="PROSITE" id="PS50011"/>
    </source>
</evidence>
<evidence type="ECO:0000256" key="1">
    <source>
        <dbReference type="ARBA" id="ARBA00022527"/>
    </source>
</evidence>
<dbReference type="Pfam" id="PF00069">
    <property type="entry name" value="Pkinase"/>
    <property type="match status" value="1"/>
</dbReference>
<dbReference type="EnsemblMetazoa" id="XM_028657060.1">
    <property type="protein sequence ID" value="XP_028512861.1"/>
    <property type="gene ID" value="LOC110232238"/>
</dbReference>
<feature type="domain" description="Protein kinase" evidence="7">
    <location>
        <begin position="25"/>
        <end position="277"/>
    </location>
</feature>
<dbReference type="OMA" id="FAIREYD"/>
<dbReference type="InterPro" id="IPR011009">
    <property type="entry name" value="Kinase-like_dom_sf"/>
</dbReference>
<dbReference type="GO" id="GO:0043065">
    <property type="term" value="P:positive regulation of apoptotic process"/>
    <property type="evidence" value="ECO:0007669"/>
    <property type="project" value="TreeGrafter"/>
</dbReference>
<accession>A0A913YEG5</accession>